<sequence>MNRRELLKSGAACAAVSMLPNFASAASTAFAPQPSDWRSFEITTSVTPAASGRSHSCLGAAGGLQRR</sequence>
<accession>C4WLL9</accession>
<organism evidence="2 3">
    <name type="scientific">Brucella intermedia LMG 3301</name>
    <dbReference type="NCBI Taxonomy" id="641118"/>
    <lineage>
        <taxon>Bacteria</taxon>
        <taxon>Pseudomonadati</taxon>
        <taxon>Pseudomonadota</taxon>
        <taxon>Alphaproteobacteria</taxon>
        <taxon>Hyphomicrobiales</taxon>
        <taxon>Brucellaceae</taxon>
        <taxon>Brucella/Ochrobactrum group</taxon>
        <taxon>Brucella</taxon>
    </lineage>
</organism>
<dbReference type="PROSITE" id="PS51318">
    <property type="entry name" value="TAT"/>
    <property type="match status" value="1"/>
</dbReference>
<reference evidence="2 3" key="1">
    <citation type="submission" date="2009-05" db="EMBL/GenBank/DDBJ databases">
        <authorList>
            <person name="Setubal J.C."/>
            <person name="Boyle S."/>
            <person name="Crasta O.R."/>
            <person name="Gillespie J.J."/>
            <person name="Kenyon R.W."/>
            <person name="Lu J."/>
            <person name="Mane S."/>
            <person name="Nagrani S."/>
            <person name="Shallom J.M."/>
            <person name="Shallom S."/>
            <person name="Shukla M."/>
            <person name="Snyder E.E."/>
            <person name="Sobral B.W."/>
            <person name="Wattam A.R."/>
            <person name="Will R."/>
            <person name="Williams K."/>
            <person name="Yoo H."/>
            <person name="Munk C."/>
            <person name="Tapia R."/>
            <person name="Green L."/>
            <person name="Rogers Y."/>
            <person name="Detter J.C."/>
            <person name="Bruce D."/>
            <person name="Brettin T.S."/>
            <person name="Tsolis R."/>
        </authorList>
    </citation>
    <scope>NUCLEOTIDE SEQUENCE [LARGE SCALE GENOMIC DNA]</scope>
    <source>
        <strain evidence="2 3">LMG 3301</strain>
    </source>
</reference>
<dbReference type="HOGENOM" id="CLU_2808193_0_0_5"/>
<evidence type="ECO:0000256" key="1">
    <source>
        <dbReference type="SAM" id="SignalP"/>
    </source>
</evidence>
<feature type="signal peptide" evidence="1">
    <location>
        <begin position="1"/>
        <end position="25"/>
    </location>
</feature>
<dbReference type="InterPro" id="IPR006311">
    <property type="entry name" value="TAT_signal"/>
</dbReference>
<dbReference type="Proteomes" id="UP000004386">
    <property type="component" value="Unassembled WGS sequence"/>
</dbReference>
<evidence type="ECO:0000313" key="2">
    <source>
        <dbReference type="EMBL" id="EEQ93001.1"/>
    </source>
</evidence>
<dbReference type="EMBL" id="ACQA01000002">
    <property type="protein sequence ID" value="EEQ93001.1"/>
    <property type="molecule type" value="Genomic_DNA"/>
</dbReference>
<keyword evidence="1" id="KW-0732">Signal</keyword>
<proteinExistence type="predicted"/>
<gene>
    <name evidence="2" type="ORF">OINT_2000130</name>
</gene>
<protein>
    <submittedName>
        <fullName evidence="2">Transglutaminase domain-containing protein</fullName>
    </submittedName>
</protein>
<name>C4WLL9_9HYPH</name>
<evidence type="ECO:0000313" key="3">
    <source>
        <dbReference type="Proteomes" id="UP000004386"/>
    </source>
</evidence>
<dbReference type="AlphaFoldDB" id="C4WLL9"/>
<comment type="caution">
    <text evidence="2">The sequence shown here is derived from an EMBL/GenBank/DDBJ whole genome shotgun (WGS) entry which is preliminary data.</text>
</comment>
<feature type="chain" id="PRO_5002945174" evidence="1">
    <location>
        <begin position="26"/>
        <end position="67"/>
    </location>
</feature>